<dbReference type="InterPro" id="IPR058257">
    <property type="entry name" value="CorA-like_dom"/>
</dbReference>
<comment type="caution">
    <text evidence="3">The sequence shown here is derived from an EMBL/GenBank/DDBJ whole genome shotgun (WGS) entry which is preliminary data.</text>
</comment>
<dbReference type="AlphaFoldDB" id="A0A135UTL3"/>
<evidence type="ECO:0000313" key="4">
    <source>
        <dbReference type="Proteomes" id="UP000070121"/>
    </source>
</evidence>
<dbReference type="STRING" id="1209931.A0A135UTL3"/>
<accession>A0A135UTL3</accession>
<dbReference type="Pfam" id="PF26616">
    <property type="entry name" value="CorA-like"/>
    <property type="match status" value="1"/>
</dbReference>
<sequence length="586" mass="65999">MDEQERFFLEKLAAASEYPNSLLHQDERRPTLKARNEHYAERKHQIFDKDLGKRKDNPLIIIDFGKGDLPVADGSDDEVVSGKSVENADLHIIRTIEDLRIKLSWPEPKQGLLEPGHLKKDPPLRVILLERIWPTSLLLNLREDVLLEILTYHQVPAHFLTCVTSGGEFWSFASSMSFAGFKGYTNALPDPGRQPTNLAVLGRSGRHVQICLTLFSIREYPLHALPREADPAKTPRWETHSAVVYVHFDIIEGTAVWLLASPRSYHPERGQGTQNLLWNSLKDDVANGMDGLRSLNVPERFRISVDSLLAAAEWSIGMFSHHVQDTEKRLYDLTKPYVYPYDDEEMVDDKASESIHAQDLRRMAFLMETRHGSVMKVENNLRVLRRLREFFVEEVAGHLGILRDSHADDIRTHIEGFAEKLTLVIAEIEDLLDRASALDKLARNREEYTVLSTDIVKFQDLSNKNENTTRGTAEGPVPMYNFSVAAFGTWAVASVVMTIATLVIVKPVRLSHGLFVQQGQATEPGDIGTRDFDTHGPDIRQDGIKFARESGGGCEHSRASPALSNLDVDGVLAGGCLEHRMADYEE</sequence>
<proteinExistence type="predicted"/>
<evidence type="ECO:0000313" key="3">
    <source>
        <dbReference type="EMBL" id="KXH63749.1"/>
    </source>
</evidence>
<name>A0A135UTL3_9PEZI</name>
<evidence type="ECO:0000256" key="1">
    <source>
        <dbReference type="SAM" id="Phobius"/>
    </source>
</evidence>
<dbReference type="Proteomes" id="UP000070121">
    <property type="component" value="Unassembled WGS sequence"/>
</dbReference>
<keyword evidence="1" id="KW-0472">Membrane</keyword>
<evidence type="ECO:0000259" key="2">
    <source>
        <dbReference type="Pfam" id="PF26616"/>
    </source>
</evidence>
<dbReference type="OrthoDB" id="5396681at2759"/>
<protein>
    <recommendedName>
        <fullName evidence="2">CorA-like transporter domain-containing protein</fullName>
    </recommendedName>
</protein>
<feature type="domain" description="CorA-like transporter" evidence="2">
    <location>
        <begin position="13"/>
        <end position="335"/>
    </location>
</feature>
<gene>
    <name evidence="3" type="ORF">CSAL01_00007</name>
</gene>
<feature type="transmembrane region" description="Helical" evidence="1">
    <location>
        <begin position="482"/>
        <end position="505"/>
    </location>
</feature>
<reference evidence="3 4" key="1">
    <citation type="submission" date="2014-02" db="EMBL/GenBank/DDBJ databases">
        <title>The genome sequence of Colletotrichum salicis CBS 607.94.</title>
        <authorList>
            <person name="Baroncelli R."/>
            <person name="Thon M.R."/>
        </authorList>
    </citation>
    <scope>NUCLEOTIDE SEQUENCE [LARGE SCALE GENOMIC DNA]</scope>
    <source>
        <strain evidence="3 4">CBS 607.94</strain>
    </source>
</reference>
<keyword evidence="1" id="KW-0812">Transmembrane</keyword>
<keyword evidence="1" id="KW-1133">Transmembrane helix</keyword>
<dbReference type="EMBL" id="JFFI01001038">
    <property type="protein sequence ID" value="KXH63749.1"/>
    <property type="molecule type" value="Genomic_DNA"/>
</dbReference>
<organism evidence="3 4">
    <name type="scientific">Colletotrichum salicis</name>
    <dbReference type="NCBI Taxonomy" id="1209931"/>
    <lineage>
        <taxon>Eukaryota</taxon>
        <taxon>Fungi</taxon>
        <taxon>Dikarya</taxon>
        <taxon>Ascomycota</taxon>
        <taxon>Pezizomycotina</taxon>
        <taxon>Sordariomycetes</taxon>
        <taxon>Hypocreomycetidae</taxon>
        <taxon>Glomerellales</taxon>
        <taxon>Glomerellaceae</taxon>
        <taxon>Colletotrichum</taxon>
        <taxon>Colletotrichum acutatum species complex</taxon>
    </lineage>
</organism>
<keyword evidence="4" id="KW-1185">Reference proteome</keyword>